<feature type="compositionally biased region" description="Polar residues" evidence="1">
    <location>
        <begin position="1038"/>
        <end position="1051"/>
    </location>
</feature>
<organism evidence="3 4">
    <name type="scientific">Heterotrigona itama</name>
    <dbReference type="NCBI Taxonomy" id="395501"/>
    <lineage>
        <taxon>Eukaryota</taxon>
        <taxon>Metazoa</taxon>
        <taxon>Ecdysozoa</taxon>
        <taxon>Arthropoda</taxon>
        <taxon>Hexapoda</taxon>
        <taxon>Insecta</taxon>
        <taxon>Pterygota</taxon>
        <taxon>Neoptera</taxon>
        <taxon>Endopterygota</taxon>
        <taxon>Hymenoptera</taxon>
        <taxon>Apocrita</taxon>
        <taxon>Aculeata</taxon>
        <taxon>Apoidea</taxon>
        <taxon>Anthophila</taxon>
        <taxon>Apidae</taxon>
        <taxon>Heterotrigona</taxon>
    </lineage>
</organism>
<feature type="non-terminal residue" evidence="3">
    <location>
        <position position="1064"/>
    </location>
</feature>
<dbReference type="Gene3D" id="1.10.10.60">
    <property type="entry name" value="Homeodomain-like"/>
    <property type="match status" value="1"/>
</dbReference>
<sequence>EVEITRKMSDSGDNVKYKWTPESTSLLVSVWSDRQVQKQLEYAPKPQLVWESVARYMKKKGYNVSGKQCRSRMKQVLVCYREAKRAGTRAGVEQYYDSIDRVLKNKRIEENNIIGIDTVDATANVKSPPKEMKTNKNLQMRHKFQEPVPSLYRTEALSPTWTLGRENEYPDSPESNETIIARPHRVFSPTRDVAINTGEQLIQIAGKSTQCNIFPVNEEPLSVNYKQNLGSNFNYGEMPFQNAVQNVQNQIIQENMQQHQNQQQNHMCNGQNLLMNNLNLQQNLQNLNQGLTQSVNLPMQVNSMTMQNPNVEHIIQQHSHLQQVRHANNRAMPQEPQKITLEQTLANMYKQQYGDFPTHMPVAVDAKQIGSFSPDYSPDVSQNLNDAFCQSKSDDKTPDINGAYSRTIQAINPLRMQNPEISVITNNATYNDDSLLEFLIESPTPSENDNKSKDTVVNTDNVPHVPLRKKKAEKLEQLMLNAINSQNEVVNKILSAQNDMVTKFLDIDRDRQNRLENRLDDLLKVVHASILTKQTSETDVEIPPPPPEPAITSLVPPPRPGVAPPKLDLVPPKPCRVPCTIPNSNIELINQNTVITRPGVVSPITSPVKKPGTIWSKLGPVSQSPFVKAQQRLGLQTVTSAETRTQSSAERRIAKEMEKAMDIETLIFETEKFLEMERRLEEKIENARIETTINQTLHARRKLFTQREPTPAMILTAAFLDNECHAAGQLMNYPNMPSINKKSLKDIDDDLLAGQGESYERLRQLNIKPTYVTGEPCDTSTPAKIGTMSNTNEKASVQTLPKQRIQQLAQLVMNTGRWKDVGGQSLAHPVQSNTQKYQMNTQNICPAFYNEIFTTGQPRTLPKESETKNDQNYVQDWVLNKYKDPINEKRATYGPSINIINQKPNFPIDFTRPKTNTENLMQRNSNNEMNRHLEFNGNVMSDRKQSVRFMEDDALAELQRMYIETMSKEQQAMNDSMPYVLSNVNTLPVGTQQMIEKYIRDIIPRKLKENKDKDTDSDNDDEFLDTTTSMPAIVPRRSSLTSTGTASTETAHSIKFPKPDNCVI</sequence>
<evidence type="ECO:0000313" key="3">
    <source>
        <dbReference type="EMBL" id="CAD1476875.1"/>
    </source>
</evidence>
<keyword evidence="4" id="KW-1185">Reference proteome</keyword>
<evidence type="ECO:0000256" key="1">
    <source>
        <dbReference type="SAM" id="MobiDB-lite"/>
    </source>
</evidence>
<comment type="caution">
    <text evidence="3">The sequence shown here is derived from an EMBL/GenBank/DDBJ whole genome shotgun (WGS) entry which is preliminary data.</text>
</comment>
<accession>A0A6V7HAI4</accession>
<dbReference type="OrthoDB" id="691673at2759"/>
<dbReference type="AlphaFoldDB" id="A0A6V7HAI4"/>
<evidence type="ECO:0000259" key="2">
    <source>
        <dbReference type="Pfam" id="PF13837"/>
    </source>
</evidence>
<dbReference type="EMBL" id="CAJDYZ010009624">
    <property type="protein sequence ID" value="CAD1476875.1"/>
    <property type="molecule type" value="Genomic_DNA"/>
</dbReference>
<feature type="region of interest" description="Disordered" evidence="1">
    <location>
        <begin position="1010"/>
        <end position="1052"/>
    </location>
</feature>
<name>A0A6V7HAI4_9HYME</name>
<feature type="domain" description="Myb/SANT-like DNA-binding" evidence="2">
    <location>
        <begin position="17"/>
        <end position="101"/>
    </location>
</feature>
<evidence type="ECO:0000313" key="4">
    <source>
        <dbReference type="Proteomes" id="UP000752696"/>
    </source>
</evidence>
<dbReference type="Proteomes" id="UP000752696">
    <property type="component" value="Unassembled WGS sequence"/>
</dbReference>
<gene>
    <name evidence="3" type="ORF">MHI_LOCUS692417</name>
</gene>
<proteinExistence type="predicted"/>
<dbReference type="InterPro" id="IPR044822">
    <property type="entry name" value="Myb_DNA-bind_4"/>
</dbReference>
<reference evidence="3" key="1">
    <citation type="submission" date="2020-07" db="EMBL/GenBank/DDBJ databases">
        <authorList>
            <person name="Nazaruddin N."/>
        </authorList>
    </citation>
    <scope>NUCLEOTIDE SEQUENCE</scope>
</reference>
<protein>
    <recommendedName>
        <fullName evidence="2">Myb/SANT-like DNA-binding domain-containing protein</fullName>
    </recommendedName>
</protein>
<dbReference type="Pfam" id="PF13837">
    <property type="entry name" value="Myb_DNA-bind_4"/>
    <property type="match status" value="1"/>
</dbReference>
<feature type="non-terminal residue" evidence="3">
    <location>
        <position position="1"/>
    </location>
</feature>